<evidence type="ECO:0000256" key="3">
    <source>
        <dbReference type="ARBA" id="ARBA00022475"/>
    </source>
</evidence>
<evidence type="ECO:0000256" key="6">
    <source>
        <dbReference type="ARBA" id="ARBA00023065"/>
    </source>
</evidence>
<keyword evidence="4 8" id="KW-0812">Transmembrane</keyword>
<feature type="transmembrane region" description="Helical" evidence="8">
    <location>
        <begin position="342"/>
        <end position="364"/>
    </location>
</feature>
<dbReference type="GO" id="GO:0030001">
    <property type="term" value="P:metal ion transport"/>
    <property type="evidence" value="ECO:0007669"/>
    <property type="project" value="UniProtKB-ARBA"/>
</dbReference>
<organism evidence="10 11">
    <name type="scientific">Corynebacterium sphenisci DSM 44792</name>
    <dbReference type="NCBI Taxonomy" id="1437874"/>
    <lineage>
        <taxon>Bacteria</taxon>
        <taxon>Bacillati</taxon>
        <taxon>Actinomycetota</taxon>
        <taxon>Actinomycetes</taxon>
        <taxon>Mycobacteriales</taxon>
        <taxon>Corynebacteriaceae</taxon>
        <taxon>Corynebacterium</taxon>
    </lineage>
</organism>
<evidence type="ECO:0000256" key="7">
    <source>
        <dbReference type="ARBA" id="ARBA00023136"/>
    </source>
</evidence>
<dbReference type="AlphaFoldDB" id="A0A1L7CZR5"/>
<feature type="chain" id="PRO_5013244961" evidence="9">
    <location>
        <begin position="34"/>
        <end position="438"/>
    </location>
</feature>
<reference evidence="10 11" key="1">
    <citation type="submission" date="2014-08" db="EMBL/GenBank/DDBJ databases">
        <title>Complete genome sequence of Corynebacterium sphenisci CECT 5990(T) (=DSM 44792(T)), isolated from healthy wild penguins.</title>
        <authorList>
            <person name="Ruckert C."/>
            <person name="Albersmeier A."/>
            <person name="Winkler A."/>
            <person name="Kalinowski J."/>
        </authorList>
    </citation>
    <scope>NUCLEOTIDE SEQUENCE [LARGE SCALE GENOMIC DNA]</scope>
    <source>
        <strain evidence="10 11">DSM 44792</strain>
    </source>
</reference>
<dbReference type="InterPro" id="IPR003445">
    <property type="entry name" value="Cat_transpt"/>
</dbReference>
<feature type="signal peptide" evidence="9">
    <location>
        <begin position="1"/>
        <end position="33"/>
    </location>
</feature>
<proteinExistence type="predicted"/>
<dbReference type="Proteomes" id="UP000185469">
    <property type="component" value="Chromosome"/>
</dbReference>
<dbReference type="GO" id="GO:0008324">
    <property type="term" value="F:monoatomic cation transmembrane transporter activity"/>
    <property type="evidence" value="ECO:0007669"/>
    <property type="project" value="InterPro"/>
</dbReference>
<evidence type="ECO:0000256" key="2">
    <source>
        <dbReference type="ARBA" id="ARBA00022448"/>
    </source>
</evidence>
<gene>
    <name evidence="10" type="ORF">CSPHI_10315</name>
</gene>
<dbReference type="STRING" id="1437874.CSPHI_10315"/>
<evidence type="ECO:0000256" key="1">
    <source>
        <dbReference type="ARBA" id="ARBA00004651"/>
    </source>
</evidence>
<keyword evidence="6" id="KW-0406">Ion transport</keyword>
<evidence type="ECO:0000256" key="9">
    <source>
        <dbReference type="SAM" id="SignalP"/>
    </source>
</evidence>
<protein>
    <submittedName>
        <fullName evidence="10">ATPase</fullName>
    </submittedName>
</protein>
<evidence type="ECO:0000256" key="4">
    <source>
        <dbReference type="ARBA" id="ARBA00022692"/>
    </source>
</evidence>
<comment type="subcellular location">
    <subcellularLocation>
        <location evidence="1">Cell membrane</location>
        <topology evidence="1">Multi-pass membrane protein</topology>
    </subcellularLocation>
</comment>
<evidence type="ECO:0000313" key="10">
    <source>
        <dbReference type="EMBL" id="APT91324.1"/>
    </source>
</evidence>
<feature type="transmembrane region" description="Helical" evidence="8">
    <location>
        <begin position="188"/>
        <end position="207"/>
    </location>
</feature>
<dbReference type="GO" id="GO:0005886">
    <property type="term" value="C:plasma membrane"/>
    <property type="evidence" value="ECO:0007669"/>
    <property type="project" value="UniProtKB-SubCell"/>
</dbReference>
<feature type="transmembrane region" description="Helical" evidence="8">
    <location>
        <begin position="43"/>
        <end position="59"/>
    </location>
</feature>
<feature type="transmembrane region" description="Helical" evidence="8">
    <location>
        <begin position="71"/>
        <end position="95"/>
    </location>
</feature>
<keyword evidence="11" id="KW-1185">Reference proteome</keyword>
<keyword evidence="5 8" id="KW-1133">Transmembrane helix</keyword>
<keyword evidence="7 8" id="KW-0472">Membrane</keyword>
<accession>A0A1L7CZR5</accession>
<keyword evidence="2" id="KW-0813">Transport</keyword>
<evidence type="ECO:0000256" key="5">
    <source>
        <dbReference type="ARBA" id="ARBA00022989"/>
    </source>
</evidence>
<keyword evidence="9" id="KW-0732">Signal</keyword>
<feature type="transmembrane region" description="Helical" evidence="8">
    <location>
        <begin position="399"/>
        <end position="421"/>
    </location>
</feature>
<feature type="transmembrane region" description="Helical" evidence="8">
    <location>
        <begin position="219"/>
        <end position="241"/>
    </location>
</feature>
<name>A0A1L7CZR5_9CORY</name>
<dbReference type="Pfam" id="PF02386">
    <property type="entry name" value="TrkH"/>
    <property type="match status" value="1"/>
</dbReference>
<sequence>MKHRLRPQAAVATGFACLTAVGTAALMTPFAAADGHATAPSDALFTAASASCLTGLVTVDTAGHWSFAGKVVILALIQLGGLGFMTLASLAMLLLSGRLGLYARDGAGAEGRGPDYGSVSSVVAATVAFTLLIEAVVAMVLAVRFLVGYGMRPRRAIWEGVFHAVSGFNNAGFALYPDNVAGFAADAWVLLPLAFALIVGGLGFPVLHELLRRPRRFSLTARLTFQGTAVLVPAGALLVGLGEWRGAMAGMAVPEKLLNAFFSGVSPRTAGFNTLDYGSFHPSTLLGTDILMFLGAGSGGTAGGVKLTTAAVLVAAVIAEVRGERAVALRGRTVPAATLRQALAVLSFGVVLVVGCTTAILFLAPGFTTDQIAFETVSAFATVGLSTGITGELPLPAQLLLVALMFAGRVGPLSLATAMALRTGRRRYDYPEERPFIG</sequence>
<dbReference type="PANTHER" id="PTHR32024">
    <property type="entry name" value="TRK SYSTEM POTASSIUM UPTAKE PROTEIN TRKG-RELATED"/>
    <property type="match status" value="1"/>
</dbReference>
<feature type="transmembrane region" description="Helical" evidence="8">
    <location>
        <begin position="156"/>
        <end position="176"/>
    </location>
</feature>
<dbReference type="EMBL" id="CP009248">
    <property type="protein sequence ID" value="APT91324.1"/>
    <property type="molecule type" value="Genomic_DNA"/>
</dbReference>
<evidence type="ECO:0000313" key="11">
    <source>
        <dbReference type="Proteomes" id="UP000185469"/>
    </source>
</evidence>
<dbReference type="PANTHER" id="PTHR32024:SF1">
    <property type="entry name" value="KTR SYSTEM POTASSIUM UPTAKE PROTEIN B"/>
    <property type="match status" value="1"/>
</dbReference>
<evidence type="ECO:0000256" key="8">
    <source>
        <dbReference type="SAM" id="Phobius"/>
    </source>
</evidence>
<feature type="transmembrane region" description="Helical" evidence="8">
    <location>
        <begin position="290"/>
        <end position="321"/>
    </location>
</feature>
<feature type="transmembrane region" description="Helical" evidence="8">
    <location>
        <begin position="122"/>
        <end position="147"/>
    </location>
</feature>
<dbReference type="PROSITE" id="PS51257">
    <property type="entry name" value="PROKAR_LIPOPROTEIN"/>
    <property type="match status" value="1"/>
</dbReference>
<dbReference type="KEGG" id="csph:CSPHI_10315"/>
<keyword evidence="3" id="KW-1003">Cell membrane</keyword>